<protein>
    <recommendedName>
        <fullName evidence="4">Protein kinase domain-containing protein</fullName>
    </recommendedName>
</protein>
<feature type="binding site" evidence="3">
    <location>
        <position position="172"/>
    </location>
    <ligand>
        <name>ATP</name>
        <dbReference type="ChEBI" id="CHEBI:30616"/>
    </ligand>
</feature>
<evidence type="ECO:0000313" key="6">
    <source>
        <dbReference type="Proteomes" id="UP001057375"/>
    </source>
</evidence>
<dbReference type="PROSITE" id="PS00108">
    <property type="entry name" value="PROTEIN_KINASE_ST"/>
    <property type="match status" value="1"/>
</dbReference>
<organism evidence="5 6">
    <name type="scientific">Aduncisulcus paluster</name>
    <dbReference type="NCBI Taxonomy" id="2918883"/>
    <lineage>
        <taxon>Eukaryota</taxon>
        <taxon>Metamonada</taxon>
        <taxon>Carpediemonas-like organisms</taxon>
        <taxon>Aduncisulcus</taxon>
    </lineage>
</organism>
<comment type="caution">
    <text evidence="5">The sequence shown here is derived from an EMBL/GenBank/DDBJ whole genome shotgun (WGS) entry which is preliminary data.</text>
</comment>
<feature type="non-terminal residue" evidence="5">
    <location>
        <position position="1"/>
    </location>
</feature>
<proteinExistence type="predicted"/>
<reference evidence="5" key="1">
    <citation type="submission" date="2022-03" db="EMBL/GenBank/DDBJ databases">
        <title>Draft genome sequence of Aduncisulcus paluster, a free-living microaerophilic Fornicata.</title>
        <authorList>
            <person name="Yuyama I."/>
            <person name="Kume K."/>
            <person name="Tamura T."/>
            <person name="Inagaki Y."/>
            <person name="Hashimoto T."/>
        </authorList>
    </citation>
    <scope>NUCLEOTIDE SEQUENCE</scope>
    <source>
        <strain evidence="5">NY0171</strain>
    </source>
</reference>
<dbReference type="InterPro" id="IPR000719">
    <property type="entry name" value="Prot_kinase_dom"/>
</dbReference>
<dbReference type="SUPFAM" id="SSF56112">
    <property type="entry name" value="Protein kinase-like (PK-like)"/>
    <property type="match status" value="1"/>
</dbReference>
<sequence>VQNLAMLDKLLFGKDTIGNQLQALIQTLKASADEIPQEVRDLKITEKVKRRELKRRSLKREKIDKKKEKFEKKRRKHEAKLAKLGVIQEKTQLNTKPISVSDEVSSTLSSSSVVPGSPYVTISAPGEHKRKEDSMTLTSEADIRSLCIIGEGEFGQVLLVEVQGLKQPCVFKKMLRTADKYVVKSCRHEFKTQRKLFNSPKCYCRIPRPLYILDLFDENYRGVYGFCMEFCLGGSVASFSKSWCDDGICRRSLAGSSDDCESDSSVYVSTSTTTSSCDTCSSSSLAKPFNSLQLNPVKVCALCVAMIECLDEVFTAKPKLVHRDIKPDNFLVRVDPKSLECVVILGDLGFVQIQDSISSSHTSKAFVSSKGSVARKPMEDNGDLCGTFVYNSYESLKEGHQTQLSDAYSLGMSILALFTCLPPFIGHPTLRGVVSSLQLIEKLLFLLEHDMIPKLSNSPLFESLLSIDGGKYKPVHTCLNLVYTGLTAKSLDDRMSVHNACKKVQSIKGFLPKLGEGWICPRIEDIITCQRHKYGGDIGSVLASEMCVPSVSKWDSQV</sequence>
<gene>
    <name evidence="5" type="ORF">ADUPG1_014217</name>
</gene>
<evidence type="ECO:0000256" key="1">
    <source>
        <dbReference type="ARBA" id="ARBA00022741"/>
    </source>
</evidence>
<dbReference type="InterPro" id="IPR017441">
    <property type="entry name" value="Protein_kinase_ATP_BS"/>
</dbReference>
<dbReference type="InterPro" id="IPR011009">
    <property type="entry name" value="Kinase-like_dom_sf"/>
</dbReference>
<dbReference type="Gene3D" id="1.10.510.10">
    <property type="entry name" value="Transferase(Phosphotransferase) domain 1"/>
    <property type="match status" value="2"/>
</dbReference>
<evidence type="ECO:0000256" key="2">
    <source>
        <dbReference type="ARBA" id="ARBA00022840"/>
    </source>
</evidence>
<accession>A0ABQ5KB98</accession>
<dbReference type="EMBL" id="BQXS01013858">
    <property type="protein sequence ID" value="GKT29817.1"/>
    <property type="molecule type" value="Genomic_DNA"/>
</dbReference>
<name>A0ABQ5KB98_9EUKA</name>
<keyword evidence="6" id="KW-1185">Reference proteome</keyword>
<dbReference type="InterPro" id="IPR053235">
    <property type="entry name" value="Ser_Thr_kinase"/>
</dbReference>
<feature type="domain" description="Protein kinase" evidence="4">
    <location>
        <begin position="143"/>
        <end position="511"/>
    </location>
</feature>
<keyword evidence="1 3" id="KW-0547">Nucleotide-binding</keyword>
<keyword evidence="2 3" id="KW-0067">ATP-binding</keyword>
<dbReference type="SMART" id="SM00220">
    <property type="entry name" value="S_TKc"/>
    <property type="match status" value="1"/>
</dbReference>
<dbReference type="Proteomes" id="UP001057375">
    <property type="component" value="Unassembled WGS sequence"/>
</dbReference>
<dbReference type="PANTHER" id="PTHR24361">
    <property type="entry name" value="MITOGEN-ACTIVATED KINASE KINASE KINASE"/>
    <property type="match status" value="1"/>
</dbReference>
<evidence type="ECO:0000259" key="4">
    <source>
        <dbReference type="PROSITE" id="PS50011"/>
    </source>
</evidence>
<dbReference type="PROSITE" id="PS50011">
    <property type="entry name" value="PROTEIN_KINASE_DOM"/>
    <property type="match status" value="1"/>
</dbReference>
<dbReference type="Pfam" id="PF00069">
    <property type="entry name" value="Pkinase"/>
    <property type="match status" value="1"/>
</dbReference>
<dbReference type="InterPro" id="IPR008271">
    <property type="entry name" value="Ser/Thr_kinase_AS"/>
</dbReference>
<dbReference type="PROSITE" id="PS00107">
    <property type="entry name" value="PROTEIN_KINASE_ATP"/>
    <property type="match status" value="1"/>
</dbReference>
<evidence type="ECO:0000313" key="5">
    <source>
        <dbReference type="EMBL" id="GKT29817.1"/>
    </source>
</evidence>
<dbReference type="PANTHER" id="PTHR24361:SF613">
    <property type="entry name" value="NUCLEAR RECEPTOR-BINDING PROTEIN-RELATED"/>
    <property type="match status" value="1"/>
</dbReference>
<evidence type="ECO:0000256" key="3">
    <source>
        <dbReference type="PROSITE-ProRule" id="PRU10141"/>
    </source>
</evidence>